<dbReference type="Gene3D" id="3.90.1300.10">
    <property type="entry name" value="Amidase signature (AS) domain"/>
    <property type="match status" value="1"/>
</dbReference>
<dbReference type="EMBL" id="BRPK01000001">
    <property type="protein sequence ID" value="GLB34241.1"/>
    <property type="molecule type" value="Genomic_DNA"/>
</dbReference>
<dbReference type="AlphaFoldDB" id="A0A9P3UKC0"/>
<dbReference type="InterPro" id="IPR058329">
    <property type="entry name" value="Arp1_N"/>
</dbReference>
<feature type="domain" description="Scytalone dehydratase-like protein Arp1 N-terminal" evidence="3">
    <location>
        <begin position="85"/>
        <end position="205"/>
    </location>
</feature>
<dbReference type="SUPFAM" id="SSF75304">
    <property type="entry name" value="Amidase signature (AS) enzymes"/>
    <property type="match status" value="1"/>
</dbReference>
<gene>
    <name evidence="4" type="ORF">LshimejAT787_0111250</name>
</gene>
<dbReference type="Pfam" id="PF01425">
    <property type="entry name" value="Amidase"/>
    <property type="match status" value="1"/>
</dbReference>
<evidence type="ECO:0000259" key="2">
    <source>
        <dbReference type="Pfam" id="PF01425"/>
    </source>
</evidence>
<sequence length="703" mass="76380">MVPEFGMRGDVGNGHVSFRNHDSTASTTSGATRRQLGAMRAILVHFLQVSLACALVAASVDVVETDASGTILQVAGMPYYTPVKPLLTVHPSRHSGITPGFAPVTGIRSQYSPITKAFLEAQVKLFRELDDVWNDEFMNLLFISYDGQTTGFFDEAAEKWLESMKLSHLYISSNIRVPALNSTRVSQITTGPPAGPYFTTPSSTSSGLDIHNAYRLHKDEYEAFLFGVLPHPSGGWTPTNITLDSTGLQYIPVPSRIALMTKSLPLSGTRFALKDIFDAAGLPTGAGSLAYARVHPPASSTAPSVQRLLDLGATLVGKTRTSQFAHGAAPWEFHDIPYSWNPRADGYLTASASSSGSACAIAGYEWLEFTVGSDTRGSVRKPAAFVGAYGVRPSQGSLDLAGVVPLSEEMDTAGFFARDPRLFTEIGSRWYEASPVRIKRPTIRFPRKLLYPTEHFPVSNPDAQALYDAFAAALQTHLKITTVPLNLTHALLPHLPNASFPAFLRASNTLAEYRSWHSVGKPLVERHKALFNGTLPSFDPRPKQMFARAQTELTDADFASAVAVRRAFLDSVNRDLIKADTKSCSDSLLMYDAGTGGRPSYRIEDFNSLDGAAQALLSAPPAGEEPQFKDFFTFVGSMAGLPEVTVPLGQVPYFSQVSRRWEVLPVAVQVVAHRGCEDVLFEMVRRLAAKGVLKGVQVGREAF</sequence>
<dbReference type="PANTHER" id="PTHR46310">
    <property type="entry name" value="AMIDASE 1"/>
    <property type="match status" value="1"/>
</dbReference>
<reference evidence="4" key="1">
    <citation type="submission" date="2022-07" db="EMBL/GenBank/DDBJ databases">
        <title>The genome of Lyophyllum shimeji provides insight into the initial evolution of ectomycorrhizal fungal genome.</title>
        <authorList>
            <person name="Kobayashi Y."/>
            <person name="Shibata T."/>
            <person name="Hirakawa H."/>
            <person name="Shigenobu S."/>
            <person name="Nishiyama T."/>
            <person name="Yamada A."/>
            <person name="Hasebe M."/>
            <person name="Kawaguchi M."/>
        </authorList>
    </citation>
    <scope>NUCLEOTIDE SEQUENCE</scope>
    <source>
        <strain evidence="4">AT787</strain>
    </source>
</reference>
<accession>A0A9P3UKC0</accession>
<dbReference type="PANTHER" id="PTHR46310:SF7">
    <property type="entry name" value="AMIDASE 1"/>
    <property type="match status" value="1"/>
</dbReference>
<evidence type="ECO:0000313" key="4">
    <source>
        <dbReference type="EMBL" id="GLB34241.1"/>
    </source>
</evidence>
<dbReference type="Proteomes" id="UP001063166">
    <property type="component" value="Unassembled WGS sequence"/>
</dbReference>
<name>A0A9P3UKC0_LYOSH</name>
<dbReference type="InterPro" id="IPR023631">
    <property type="entry name" value="Amidase_dom"/>
</dbReference>
<feature type="domain" description="Amidase" evidence="2">
    <location>
        <begin position="260"/>
        <end position="677"/>
    </location>
</feature>
<evidence type="ECO:0000259" key="3">
    <source>
        <dbReference type="Pfam" id="PF26053"/>
    </source>
</evidence>
<dbReference type="InterPro" id="IPR036928">
    <property type="entry name" value="AS_sf"/>
</dbReference>
<dbReference type="Pfam" id="PF26053">
    <property type="entry name" value="DUF8016"/>
    <property type="match status" value="1"/>
</dbReference>
<protein>
    <submittedName>
        <fullName evidence="4">Amidase</fullName>
    </submittedName>
</protein>
<evidence type="ECO:0000313" key="5">
    <source>
        <dbReference type="Proteomes" id="UP001063166"/>
    </source>
</evidence>
<dbReference type="OrthoDB" id="5423360at2759"/>
<proteinExistence type="predicted"/>
<evidence type="ECO:0000256" key="1">
    <source>
        <dbReference type="SAM" id="MobiDB-lite"/>
    </source>
</evidence>
<organism evidence="4 5">
    <name type="scientific">Lyophyllum shimeji</name>
    <name type="common">Hon-shimeji</name>
    <name type="synonym">Tricholoma shimeji</name>
    <dbReference type="NCBI Taxonomy" id="47721"/>
    <lineage>
        <taxon>Eukaryota</taxon>
        <taxon>Fungi</taxon>
        <taxon>Dikarya</taxon>
        <taxon>Basidiomycota</taxon>
        <taxon>Agaricomycotina</taxon>
        <taxon>Agaricomycetes</taxon>
        <taxon>Agaricomycetidae</taxon>
        <taxon>Agaricales</taxon>
        <taxon>Tricholomatineae</taxon>
        <taxon>Lyophyllaceae</taxon>
        <taxon>Lyophyllum</taxon>
    </lineage>
</organism>
<feature type="region of interest" description="Disordered" evidence="1">
    <location>
        <begin position="1"/>
        <end position="31"/>
    </location>
</feature>
<keyword evidence="5" id="KW-1185">Reference proteome</keyword>
<comment type="caution">
    <text evidence="4">The sequence shown here is derived from an EMBL/GenBank/DDBJ whole genome shotgun (WGS) entry which is preliminary data.</text>
</comment>